<accession>A0A1Z1MHC3</accession>
<dbReference type="GO" id="GO:0003735">
    <property type="term" value="F:structural constituent of ribosome"/>
    <property type="evidence" value="ECO:0007669"/>
    <property type="project" value="InterPro"/>
</dbReference>
<comment type="similarity">
    <text evidence="1 4">Belongs to the universal ribosomal protein uL29 family.</text>
</comment>
<evidence type="ECO:0000256" key="3">
    <source>
        <dbReference type="ARBA" id="ARBA00023274"/>
    </source>
</evidence>
<dbReference type="EMBL" id="MF101436">
    <property type="protein sequence ID" value="ARW65225.1"/>
    <property type="molecule type" value="Genomic_DNA"/>
</dbReference>
<keyword evidence="2 4" id="KW-0689">Ribosomal protein</keyword>
<name>A0A1Z1MHC3_9FLOR</name>
<dbReference type="GeneID" id="33358163"/>
<dbReference type="GO" id="GO:1990904">
    <property type="term" value="C:ribonucleoprotein complex"/>
    <property type="evidence" value="ECO:0007669"/>
    <property type="project" value="UniProtKB-KW"/>
</dbReference>
<sequence length="69" mass="8254">MKQKITKLTNQEINNKIIKLKKELILLKIKQATKQNIKPHKIKKIKHQISQLLTLNQIHIQKHNNKENE</sequence>
<evidence type="ECO:0000256" key="1">
    <source>
        <dbReference type="ARBA" id="ARBA00009254"/>
    </source>
</evidence>
<dbReference type="SUPFAM" id="SSF46561">
    <property type="entry name" value="Ribosomal protein L29 (L29p)"/>
    <property type="match status" value="1"/>
</dbReference>
<organism evidence="5">
    <name type="scientific">Dasya naccarioides</name>
    <dbReference type="NCBI Taxonomy" id="2007180"/>
    <lineage>
        <taxon>Eukaryota</taxon>
        <taxon>Rhodophyta</taxon>
        <taxon>Florideophyceae</taxon>
        <taxon>Rhodymeniophycidae</taxon>
        <taxon>Ceramiales</taxon>
        <taxon>Dasyaceae</taxon>
        <taxon>Dasya</taxon>
    </lineage>
</organism>
<protein>
    <recommendedName>
        <fullName evidence="4">Large ribosomal subunit protein uL29c</fullName>
    </recommendedName>
</protein>
<reference evidence="5" key="1">
    <citation type="journal article" date="2017" name="J. Phycol.">
        <title>Analysis of chloroplast genomes and a supermatrix inform reclassification of the Rhodomelaceae (Rhodophyta).</title>
        <authorList>
            <person name="Diaz-Tapia P."/>
            <person name="Maggs C.A."/>
            <person name="West J.A."/>
            <person name="Verbruggen H."/>
        </authorList>
    </citation>
    <scope>NUCLEOTIDE SEQUENCE</scope>
    <source>
        <strain evidence="5">PD888</strain>
    </source>
</reference>
<evidence type="ECO:0000313" key="5">
    <source>
        <dbReference type="EMBL" id="ARW65225.1"/>
    </source>
</evidence>
<dbReference type="NCBIfam" id="TIGR00012">
    <property type="entry name" value="L29"/>
    <property type="match status" value="1"/>
</dbReference>
<evidence type="ECO:0000256" key="4">
    <source>
        <dbReference type="HAMAP-Rule" id="MF_00374"/>
    </source>
</evidence>
<evidence type="ECO:0000256" key="2">
    <source>
        <dbReference type="ARBA" id="ARBA00022980"/>
    </source>
</evidence>
<proteinExistence type="inferred from homology"/>
<gene>
    <name evidence="4 5" type="primary">rpl29</name>
</gene>
<dbReference type="GO" id="GO:0009507">
    <property type="term" value="C:chloroplast"/>
    <property type="evidence" value="ECO:0007669"/>
    <property type="project" value="UniProtKB-SubCell"/>
</dbReference>
<dbReference type="GO" id="GO:0005840">
    <property type="term" value="C:ribosome"/>
    <property type="evidence" value="ECO:0007669"/>
    <property type="project" value="UniProtKB-KW"/>
</dbReference>
<dbReference type="Gene3D" id="1.10.287.310">
    <property type="match status" value="1"/>
</dbReference>
<comment type="subcellular location">
    <subcellularLocation>
        <location evidence="4">Plastid</location>
        <location evidence="4">Chloroplast</location>
    </subcellularLocation>
</comment>
<dbReference type="Pfam" id="PF00831">
    <property type="entry name" value="Ribosomal_L29"/>
    <property type="match status" value="1"/>
</dbReference>
<dbReference type="RefSeq" id="YP_009396039.1">
    <property type="nucleotide sequence ID" value="NC_035280.1"/>
</dbReference>
<dbReference type="InterPro" id="IPR036049">
    <property type="entry name" value="Ribosomal_uL29_sf"/>
</dbReference>
<dbReference type="GO" id="GO:0006412">
    <property type="term" value="P:translation"/>
    <property type="evidence" value="ECO:0007669"/>
    <property type="project" value="UniProtKB-UniRule"/>
</dbReference>
<dbReference type="HAMAP" id="MF_00374">
    <property type="entry name" value="Ribosomal_uL29"/>
    <property type="match status" value="1"/>
</dbReference>
<keyword evidence="5" id="KW-0934">Plastid</keyword>
<keyword evidence="5" id="KW-0150">Chloroplast</keyword>
<dbReference type="InterPro" id="IPR001854">
    <property type="entry name" value="Ribosomal_uL29"/>
</dbReference>
<dbReference type="AlphaFoldDB" id="A0A1Z1MHC3"/>
<geneLocation type="chloroplast" evidence="5"/>
<keyword evidence="3 4" id="KW-0687">Ribonucleoprotein</keyword>